<reference evidence="2" key="1">
    <citation type="submission" date="2021-02" db="EMBL/GenBank/DDBJ databases">
        <authorList>
            <person name="Nowell W R."/>
        </authorList>
    </citation>
    <scope>NUCLEOTIDE SEQUENCE</scope>
</reference>
<evidence type="ECO:0000313" key="6">
    <source>
        <dbReference type="Proteomes" id="UP000663834"/>
    </source>
</evidence>
<evidence type="ECO:0000256" key="1">
    <source>
        <dbReference type="SAM" id="Coils"/>
    </source>
</evidence>
<accession>A0A815PGX4</accession>
<dbReference type="Proteomes" id="UP000663887">
    <property type="component" value="Unassembled WGS sequence"/>
</dbReference>
<dbReference type="OrthoDB" id="49113at2759"/>
<proteinExistence type="predicted"/>
<dbReference type="Proteomes" id="UP000663856">
    <property type="component" value="Unassembled WGS sequence"/>
</dbReference>
<comment type="caution">
    <text evidence="2">The sequence shown here is derived from an EMBL/GenBank/DDBJ whole genome shotgun (WGS) entry which is preliminary data.</text>
</comment>
<dbReference type="EMBL" id="CAJNRE010011724">
    <property type="protein sequence ID" value="CAF2104470.1"/>
    <property type="molecule type" value="Genomic_DNA"/>
</dbReference>
<dbReference type="AlphaFoldDB" id="A0A815PGX4"/>
<evidence type="ECO:0000313" key="3">
    <source>
        <dbReference type="EMBL" id="CAF2044373.1"/>
    </source>
</evidence>
<sequence>MSMPSAFKQFQPDPDNQEIINLQANIASLEQRLNELQKCGSQSNVAGQIASLQTDINNLQQQVDNAAKSNRQEVNVLLGQFNDLKSSVAEMKNDLLQKIDSDNINKCFTHLDGHRVRTAAEVADKMTTDSVTQLIKDYCSPDNKRQEDRRGDLIEFISYMKDGSRRKLFKSLLANMNIDEGKPTKMIDQKVAVSNRKTASFKCPHCSKENVYKTAAYSEGYLVTCCYDNCKRKFHQVACPHCSGSNTWKNANYKQGSVVACAYDTCKRKFQQVVCPHCSGSMAWKNADYKEGSVVTCAYENCKRKFEQLVCAHCSDYIVWKNADYKEGSVVTCPYETCKRKFQHLVCPHCSGSIVWKNADHKEGSVVTCPYETCKRKFQHLICPHCSGSIVWKNADHEEDEPVTCVYENCRRRFL</sequence>
<evidence type="ECO:0000313" key="2">
    <source>
        <dbReference type="EMBL" id="CAF1449307.1"/>
    </source>
</evidence>
<dbReference type="Gene3D" id="1.20.5.340">
    <property type="match status" value="1"/>
</dbReference>
<protein>
    <submittedName>
        <fullName evidence="2">Uncharacterized protein</fullName>
    </submittedName>
</protein>
<dbReference type="EMBL" id="CAJNRF010002903">
    <property type="protein sequence ID" value="CAF2044373.1"/>
    <property type="molecule type" value="Genomic_DNA"/>
</dbReference>
<dbReference type="EMBL" id="CAJNRG010015929">
    <property type="protein sequence ID" value="CAF2187690.1"/>
    <property type="molecule type" value="Genomic_DNA"/>
</dbReference>
<keyword evidence="1" id="KW-0175">Coiled coil</keyword>
<feature type="coiled-coil region" evidence="1">
    <location>
        <begin position="19"/>
        <end position="69"/>
    </location>
</feature>
<evidence type="ECO:0000313" key="5">
    <source>
        <dbReference type="EMBL" id="CAF2187690.1"/>
    </source>
</evidence>
<gene>
    <name evidence="2" type="ORF">KQP761_LOCUS11920</name>
    <name evidence="4" type="ORF">MBJ925_LOCUS23000</name>
    <name evidence="3" type="ORF">WKI299_LOCUS8924</name>
    <name evidence="5" type="ORF">XDN619_LOCUS32114</name>
</gene>
<name>A0A815PGX4_9BILA</name>
<dbReference type="EMBL" id="CAJNOW010005416">
    <property type="protein sequence ID" value="CAF1449307.1"/>
    <property type="molecule type" value="Genomic_DNA"/>
</dbReference>
<dbReference type="Proteomes" id="UP000663834">
    <property type="component" value="Unassembled WGS sequence"/>
</dbReference>
<evidence type="ECO:0000313" key="4">
    <source>
        <dbReference type="EMBL" id="CAF2104470.1"/>
    </source>
</evidence>
<dbReference type="Proteomes" id="UP000663824">
    <property type="component" value="Unassembled WGS sequence"/>
</dbReference>
<organism evidence="2 6">
    <name type="scientific">Rotaria magnacalcarata</name>
    <dbReference type="NCBI Taxonomy" id="392030"/>
    <lineage>
        <taxon>Eukaryota</taxon>
        <taxon>Metazoa</taxon>
        <taxon>Spiralia</taxon>
        <taxon>Gnathifera</taxon>
        <taxon>Rotifera</taxon>
        <taxon>Eurotatoria</taxon>
        <taxon>Bdelloidea</taxon>
        <taxon>Philodinida</taxon>
        <taxon>Philodinidae</taxon>
        <taxon>Rotaria</taxon>
    </lineage>
</organism>